<sequence>MFRLHKTRHAKSGERVDFNFSNFKALQVPKGWDKLVVSIISVETGKTIAKSSKALVHNGSCQWTDSISETICFSQDDSSKELQDCFFKLVVSMGSARSGILGEATVNMTGYMSSPAPVPVSLRLKKCNHGTILQVKIHCLSPRTKPRDEESKETNFHSDQESNFHDLDSKSEGSESTFARSIKSSSSKDLGSTVDPGEPGSRGTSFSASGSHYSYDSAESSIGKETFSPRNNLSSDRHSPIGRQESISSQNGVPSGSNPSSDPIQSNHSSFSSRLTGSGNQNSRQDLETSSLKPAGSPKNLTETAQDSVGELHAEAKMWERNARKLMLDLDILRKEFSDQSKNEENLKKELSAAFLERDELRKEVEQLKLSPEKPMVKQTVTEDSKFQDDGLSHIEKELKDELKFQKESNANLALQLQRSQASNLELVSVLQELEETIEKQKIEMENISASQSKFGDIDNFIEVNIEENRNLMLQLQQLQESEKSLQVKVHLLEEALGDKNHHIENKGSLNNQTLLEIESEEYKGKLYAIEEEIISLEANSSESLKGRQFPEMGSLNDGDVNMIREIQLLKEKVQELERDCNELTDENLELLFKLKEATKNSMVGGTSFDLPPHELLNNSFTSIESEVSEHKSQTNYLEDKLKRKSLREAEDNYDISNQELESLNVELEVKVTELGKELADKISEIEKLQSKLRSKEQEIGVLRQCQRELEASVSNLQKEKIQLEEQMEAVQVESDITSKCLSDLRNDLMALSSSLDSHVSANKFLERKSSELENGKRELELCMLELKQENGQLSLRISDLEEELRYLTDERESNQFELENSKAYAQSLEDEITRLRTEIDSEKVYMKEKLQEMQNQWSEAQEESEYFRRENSKLEATAESFIEECSTLQKSNGELRKQKVELHNHCSRLEAKLTASQRNFADCSKRVEMLEENLSSTLEEIASKEKSLTSELDALLDENRRYKEKIIMGEGLLNQMHLEKNVEVENLQREVEHLIKQLSEKHEEKERIASDAVLEVSSLSAEKANLKTALQEAQSKVQIIENELDIMRIASESKLQSLMGELAASKQNHEMLMADHEKVLNLLDNYKSEAAKLKMTVNGLEQQLAVTENEQQQLVEESKSFKVQLQTMAHLNDEVLVFKNELDATKFEKKKLETSLHLMSEEHEDLKAENNLLVEKISVLQKAVSELEDCKRTRVILEEKLLQMESNLMAKEALSVQETEPKNELSHIRKANRQYQRKIQLLEEEKDQCVTKVQALEEELKLMKEGKQNQRESSTMKVPSLSKTHAKVTPVHEDMKPSKKNEVVKNTSQQRDNKKKQSLKNAQVQELVKDHQKLCSNQYQREDGSGNEILDESPLAVGVDPASKIQLLEHELAKAMEANNKYKAELDRLSKSRNNHAHSPKKSIAEDDIVAKESNGRTKSSLEAELIDIRERYLHMSLRYAEVEAQREELVMKLRASKNVKRWFS</sequence>
<feature type="coiled-coil region" evidence="1">
    <location>
        <begin position="1077"/>
        <end position="1118"/>
    </location>
</feature>
<evidence type="ECO:0000259" key="3">
    <source>
        <dbReference type="PROSITE" id="PS51840"/>
    </source>
</evidence>
<keyword evidence="5" id="KW-1185">Reference proteome</keyword>
<feature type="coiled-coil region" evidence="1">
    <location>
        <begin position="784"/>
        <end position="871"/>
    </location>
</feature>
<feature type="coiled-coil region" evidence="1">
    <location>
        <begin position="396"/>
        <end position="496"/>
    </location>
</feature>
<protein>
    <recommendedName>
        <fullName evidence="3">C2 NT-type domain-containing protein</fullName>
    </recommendedName>
</protein>
<feature type="compositionally biased region" description="Low complexity" evidence="2">
    <location>
        <begin position="176"/>
        <end position="192"/>
    </location>
</feature>
<dbReference type="RefSeq" id="XP_030926309.1">
    <property type="nucleotide sequence ID" value="XM_031070449.1"/>
</dbReference>
<evidence type="ECO:0000313" key="4">
    <source>
        <dbReference type="EnsemblPlants" id="QL07p041535:mrna"/>
    </source>
</evidence>
<accession>A0A7N2M5V8</accession>
<feature type="compositionally biased region" description="Basic and acidic residues" evidence="2">
    <location>
        <begin position="145"/>
        <end position="173"/>
    </location>
</feature>
<dbReference type="PANTHER" id="PTHR47270">
    <property type="entry name" value="PROTEIN MLP1-LIKE"/>
    <property type="match status" value="1"/>
</dbReference>
<dbReference type="GeneID" id="115953026"/>
<feature type="coiled-coil region" evidence="1">
    <location>
        <begin position="928"/>
        <end position="1051"/>
    </location>
</feature>
<dbReference type="KEGG" id="qlo:115953026"/>
<proteinExistence type="predicted"/>
<dbReference type="Gramene" id="QL07p041535:mrna">
    <property type="protein sequence ID" value="QL07p041535:mrna"/>
    <property type="gene ID" value="QL07p041535"/>
</dbReference>
<feature type="domain" description="C2 NT-type" evidence="3">
    <location>
        <begin position="6"/>
        <end position="141"/>
    </location>
</feature>
<reference evidence="4 5" key="1">
    <citation type="journal article" date="2016" name="G3 (Bethesda)">
        <title>First Draft Assembly and Annotation of the Genome of a California Endemic Oak Quercus lobata Nee (Fagaceae).</title>
        <authorList>
            <person name="Sork V.L."/>
            <person name="Fitz-Gibbon S.T."/>
            <person name="Puiu D."/>
            <person name="Crepeau M."/>
            <person name="Gugger P.F."/>
            <person name="Sherman R."/>
            <person name="Stevens K."/>
            <person name="Langley C.H."/>
            <person name="Pellegrini M."/>
            <person name="Salzberg S.L."/>
        </authorList>
    </citation>
    <scope>NUCLEOTIDE SEQUENCE [LARGE SCALE GENOMIC DNA]</scope>
    <source>
        <strain evidence="4 5">cv. SW786</strain>
    </source>
</reference>
<evidence type="ECO:0000313" key="5">
    <source>
        <dbReference type="Proteomes" id="UP000594261"/>
    </source>
</evidence>
<feature type="coiled-coil region" evidence="1">
    <location>
        <begin position="560"/>
        <end position="601"/>
    </location>
</feature>
<feature type="region of interest" description="Disordered" evidence="2">
    <location>
        <begin position="1265"/>
        <end position="1323"/>
    </location>
</feature>
<dbReference type="Pfam" id="PF10358">
    <property type="entry name" value="NT-C2"/>
    <property type="match status" value="1"/>
</dbReference>
<dbReference type="EnsemblPlants" id="QL07p041535:mrna">
    <property type="protein sequence ID" value="QL07p041535:mrna"/>
    <property type="gene ID" value="QL07p041535"/>
</dbReference>
<evidence type="ECO:0000256" key="2">
    <source>
        <dbReference type="SAM" id="MobiDB-lite"/>
    </source>
</evidence>
<dbReference type="OMA" id="MADHERL"/>
<feature type="compositionally biased region" description="Basic and acidic residues" evidence="2">
    <location>
        <begin position="1291"/>
        <end position="1304"/>
    </location>
</feature>
<feature type="compositionally biased region" description="Polar residues" evidence="2">
    <location>
        <begin position="1272"/>
        <end position="1284"/>
    </location>
</feature>
<feature type="coiled-coil region" evidence="1">
    <location>
        <begin position="316"/>
        <end position="371"/>
    </location>
</feature>
<dbReference type="EMBL" id="LRBV02000007">
    <property type="status" value="NOT_ANNOTATED_CDS"/>
    <property type="molecule type" value="Genomic_DNA"/>
</dbReference>
<feature type="compositionally biased region" description="Polar residues" evidence="2">
    <location>
        <begin position="202"/>
        <end position="220"/>
    </location>
</feature>
<dbReference type="InParanoid" id="A0A7N2M5V8"/>
<evidence type="ECO:0000256" key="1">
    <source>
        <dbReference type="SAM" id="Coils"/>
    </source>
</evidence>
<name>A0A7N2M5V8_QUELO</name>
<keyword evidence="1" id="KW-0175">Coiled coil</keyword>
<feature type="compositionally biased region" description="Polar residues" evidence="2">
    <location>
        <begin position="245"/>
        <end position="292"/>
    </location>
</feature>
<dbReference type="PROSITE" id="PS51840">
    <property type="entry name" value="C2_NT"/>
    <property type="match status" value="1"/>
</dbReference>
<feature type="coiled-coil region" evidence="1">
    <location>
        <begin position="647"/>
        <end position="734"/>
    </location>
</feature>
<feature type="coiled-coil region" evidence="1">
    <location>
        <begin position="1366"/>
        <end position="1393"/>
    </location>
</feature>
<dbReference type="OrthoDB" id="658575at2759"/>
<gene>
    <name evidence="4" type="primary">LOC115953026</name>
</gene>
<dbReference type="PANTHER" id="PTHR47270:SF3">
    <property type="entry name" value="HYPOTETICAL PROTEIN"/>
    <property type="match status" value="1"/>
</dbReference>
<dbReference type="InterPro" id="IPR019448">
    <property type="entry name" value="NT-C2"/>
</dbReference>
<dbReference type="Proteomes" id="UP000594261">
    <property type="component" value="Chromosome 7"/>
</dbReference>
<organism evidence="4 5">
    <name type="scientific">Quercus lobata</name>
    <name type="common">Valley oak</name>
    <dbReference type="NCBI Taxonomy" id="97700"/>
    <lineage>
        <taxon>Eukaryota</taxon>
        <taxon>Viridiplantae</taxon>
        <taxon>Streptophyta</taxon>
        <taxon>Embryophyta</taxon>
        <taxon>Tracheophyta</taxon>
        <taxon>Spermatophyta</taxon>
        <taxon>Magnoliopsida</taxon>
        <taxon>eudicotyledons</taxon>
        <taxon>Gunneridae</taxon>
        <taxon>Pentapetalae</taxon>
        <taxon>rosids</taxon>
        <taxon>fabids</taxon>
        <taxon>Fagales</taxon>
        <taxon>Fagaceae</taxon>
        <taxon>Quercus</taxon>
    </lineage>
</organism>
<feature type="region of interest" description="Disordered" evidence="2">
    <location>
        <begin position="143"/>
        <end position="305"/>
    </location>
</feature>
<reference evidence="4" key="2">
    <citation type="submission" date="2021-01" db="UniProtKB">
        <authorList>
            <consortium name="EnsemblPlants"/>
        </authorList>
    </citation>
    <scope>IDENTIFICATION</scope>
</reference>